<dbReference type="PANTHER" id="PTHR46148:SF60">
    <property type="entry name" value="CHROMO DOMAIN-CONTAINING PROTEIN"/>
    <property type="match status" value="1"/>
</dbReference>
<accession>A0A6N2CH39</accession>
<dbReference type="PANTHER" id="PTHR46148">
    <property type="entry name" value="CHROMO DOMAIN-CONTAINING PROTEIN"/>
    <property type="match status" value="1"/>
</dbReference>
<reference evidence="2" key="1">
    <citation type="submission" date="2019-05" db="EMBL/GenBank/DDBJ databases">
        <title>The de novo reference genome and transcriptome assemblies of the wild tomato species Solanum chilense.</title>
        <authorList>
            <person name="Stam R."/>
            <person name="Nosenko T."/>
            <person name="Hoerger A.C."/>
            <person name="Stephan W."/>
            <person name="Seidel M.A."/>
            <person name="Kuhn J.M.M."/>
            <person name="Haberer G."/>
            <person name="Tellier A."/>
        </authorList>
    </citation>
    <scope>NUCLEOTIDE SEQUENCE</scope>
    <source>
        <tissue evidence="2">Mature leaves</tissue>
    </source>
</reference>
<dbReference type="EMBL" id="RXGB01000171">
    <property type="protein sequence ID" value="TMX04751.1"/>
    <property type="molecule type" value="Genomic_DNA"/>
</dbReference>
<organism evidence="2">
    <name type="scientific">Solanum chilense</name>
    <name type="common">Tomato</name>
    <name type="synonym">Lycopersicon chilense</name>
    <dbReference type="NCBI Taxonomy" id="4083"/>
    <lineage>
        <taxon>Eukaryota</taxon>
        <taxon>Viridiplantae</taxon>
        <taxon>Streptophyta</taxon>
        <taxon>Embryophyta</taxon>
        <taxon>Tracheophyta</taxon>
        <taxon>Spermatophyta</taxon>
        <taxon>Magnoliopsida</taxon>
        <taxon>eudicotyledons</taxon>
        <taxon>Gunneridae</taxon>
        <taxon>Pentapetalae</taxon>
        <taxon>asterids</taxon>
        <taxon>lamiids</taxon>
        <taxon>Solanales</taxon>
        <taxon>Solanaceae</taxon>
        <taxon>Solanoideae</taxon>
        <taxon>Solaneae</taxon>
        <taxon>Solanum</taxon>
        <taxon>Solanum subgen. Lycopersicon</taxon>
    </lineage>
</organism>
<feature type="domain" description="Tf2-1-like SH3-like" evidence="1">
    <location>
        <begin position="7"/>
        <end position="55"/>
    </location>
</feature>
<dbReference type="InterPro" id="IPR056924">
    <property type="entry name" value="SH3_Tf2-1"/>
</dbReference>
<proteinExistence type="predicted"/>
<protein>
    <recommendedName>
        <fullName evidence="1">Tf2-1-like SH3-like domain-containing protein</fullName>
    </recommendedName>
</protein>
<dbReference type="AlphaFoldDB" id="A0A6N2CH39"/>
<evidence type="ECO:0000259" key="1">
    <source>
        <dbReference type="Pfam" id="PF24626"/>
    </source>
</evidence>
<sequence>MKGVMRLSIKGKLSPRYVSPYGILELVRKVAYELKLPNELSPVHHVFHVSILDKYTCVPISSLPLEGLGVNENLSYEEIPVMKLDSQVRKLRNKDDASVKVQWRNYLVEADMKSRYYHLFPLTPNKS</sequence>
<dbReference type="Pfam" id="PF24626">
    <property type="entry name" value="SH3_Tf2-1"/>
    <property type="match status" value="1"/>
</dbReference>
<comment type="caution">
    <text evidence="2">The sequence shown here is derived from an EMBL/GenBank/DDBJ whole genome shotgun (WGS) entry which is preliminary data.</text>
</comment>
<name>A0A6N2CH39_SOLCI</name>
<gene>
    <name evidence="2" type="ORF">EJD97_004920</name>
</gene>
<evidence type="ECO:0000313" key="2">
    <source>
        <dbReference type="EMBL" id="TMX04751.1"/>
    </source>
</evidence>